<accession>E8LBX7</accession>
<gene>
    <name evidence="1" type="ORF">HMPREF9443_00340</name>
</gene>
<protein>
    <submittedName>
        <fullName evidence="1">Uncharacterized protein</fullName>
    </submittedName>
</protein>
<proteinExistence type="predicted"/>
<dbReference type="RefSeq" id="WP_009144734.1">
    <property type="nucleotide sequence ID" value="NZ_GL830854.1"/>
</dbReference>
<dbReference type="EMBL" id="AEVN01000012">
    <property type="protein sequence ID" value="EFY05642.1"/>
    <property type="molecule type" value="Genomic_DNA"/>
</dbReference>
<name>E8LBX7_9FIRM</name>
<organism evidence="1 2">
    <name type="scientific">Phascolarctobacterium succinatutens YIT 12067</name>
    <dbReference type="NCBI Taxonomy" id="626939"/>
    <lineage>
        <taxon>Bacteria</taxon>
        <taxon>Bacillati</taxon>
        <taxon>Bacillota</taxon>
        <taxon>Negativicutes</taxon>
        <taxon>Acidaminococcales</taxon>
        <taxon>Acidaminococcaceae</taxon>
        <taxon>Phascolarctobacterium</taxon>
    </lineage>
</organism>
<keyword evidence="2" id="KW-1185">Reference proteome</keyword>
<sequence length="215" mass="24689">MKAINNIDTLIERLALIDKDWQRIIYDKTGIILSERLYLVSNCGSVFLEDESLYFDEDNDEIEYCEINSIDEAISYIEAMKSSLDGLLQDVSYGKFTKSELFWAILERILLRPENFDENGVQPWALYCIGKYEQDVEVWIGDVLTGWNATGLEITDKTTLDDALKMLVSELNTGADDEDGPPYQKIFDVEYSVPNTYEDLKTIFSKGSVFECNYL</sequence>
<evidence type="ECO:0000313" key="2">
    <source>
        <dbReference type="Proteomes" id="UP000004923"/>
    </source>
</evidence>
<comment type="caution">
    <text evidence="1">The sequence shown here is derived from an EMBL/GenBank/DDBJ whole genome shotgun (WGS) entry which is preliminary data.</text>
</comment>
<evidence type="ECO:0000313" key="1">
    <source>
        <dbReference type="EMBL" id="EFY05642.1"/>
    </source>
</evidence>
<reference evidence="1 2" key="1">
    <citation type="submission" date="2011-01" db="EMBL/GenBank/DDBJ databases">
        <authorList>
            <person name="Weinstock G."/>
            <person name="Sodergren E."/>
            <person name="Clifton S."/>
            <person name="Fulton L."/>
            <person name="Fulton B."/>
            <person name="Courtney L."/>
            <person name="Fronick C."/>
            <person name="Harrison M."/>
            <person name="Strong C."/>
            <person name="Farmer C."/>
            <person name="Delahaunty K."/>
            <person name="Markovic C."/>
            <person name="Hall O."/>
            <person name="Minx P."/>
            <person name="Tomlinson C."/>
            <person name="Mitreva M."/>
            <person name="Hou S."/>
            <person name="Chen J."/>
            <person name="Wollam A."/>
            <person name="Pepin K.H."/>
            <person name="Johnson M."/>
            <person name="Bhonagiri V."/>
            <person name="Zhang X."/>
            <person name="Suruliraj S."/>
            <person name="Warren W."/>
            <person name="Chinwalla A."/>
            <person name="Mardis E.R."/>
            <person name="Wilson R.K."/>
        </authorList>
    </citation>
    <scope>NUCLEOTIDE SEQUENCE [LARGE SCALE GENOMIC DNA]</scope>
    <source>
        <strain evidence="1 2">YIT 12067</strain>
    </source>
</reference>
<dbReference type="Proteomes" id="UP000004923">
    <property type="component" value="Unassembled WGS sequence"/>
</dbReference>
<dbReference type="AlphaFoldDB" id="E8LBX7"/>
<dbReference type="HOGENOM" id="CLU_1282226_0_0_9"/>